<feature type="region of interest" description="Disordered" evidence="8">
    <location>
        <begin position="695"/>
        <end position="734"/>
    </location>
</feature>
<reference evidence="10" key="2">
    <citation type="submission" date="2023-06" db="EMBL/GenBank/DDBJ databases">
        <authorList>
            <consortium name="Lawrence Berkeley National Laboratory"/>
            <person name="Mondo S.J."/>
            <person name="Hensen N."/>
            <person name="Bonometti L."/>
            <person name="Westerberg I."/>
            <person name="Brannstrom I.O."/>
            <person name="Guillou S."/>
            <person name="Cros-Aarteil S."/>
            <person name="Calhoun S."/>
            <person name="Haridas S."/>
            <person name="Kuo A."/>
            <person name="Pangilinan J."/>
            <person name="Riley R."/>
            <person name="Labutti K."/>
            <person name="Andreopoulos B."/>
            <person name="Lipzen A."/>
            <person name="Chen C."/>
            <person name="Yanf M."/>
            <person name="Daum C."/>
            <person name="Ng V."/>
            <person name="Clum A."/>
            <person name="Steindorff A."/>
            <person name="Ohm R."/>
            <person name="Martin F."/>
            <person name="Silar P."/>
            <person name="Natvig D."/>
            <person name="Lalanne C."/>
            <person name="Gautier V."/>
            <person name="Ament-Velasquez S.L."/>
            <person name="Kruys A."/>
            <person name="Hutchinson M.I."/>
            <person name="Powell A.J."/>
            <person name="Barry K."/>
            <person name="Miller A.N."/>
            <person name="Grigoriev I.V."/>
            <person name="Debuchy R."/>
            <person name="Gladieux P."/>
            <person name="Thoren M.H."/>
            <person name="Johannesson H."/>
        </authorList>
    </citation>
    <scope>NUCLEOTIDE SEQUENCE</scope>
    <source>
        <strain evidence="10">CBS 626.80</strain>
    </source>
</reference>
<dbReference type="Proteomes" id="UP001303222">
    <property type="component" value="Unassembled WGS sequence"/>
</dbReference>
<dbReference type="PANTHER" id="PTHR31313:SF4">
    <property type="entry name" value="CONIDIAL DEVELOPMENT PROTEIN FLUFFY"/>
    <property type="match status" value="1"/>
</dbReference>
<keyword evidence="11" id="KW-1185">Reference proteome</keyword>
<evidence type="ECO:0000256" key="6">
    <source>
        <dbReference type="ARBA" id="ARBA00023163"/>
    </source>
</evidence>
<feature type="region of interest" description="Disordered" evidence="8">
    <location>
        <begin position="109"/>
        <end position="146"/>
    </location>
</feature>
<keyword evidence="4" id="KW-0805">Transcription regulation</keyword>
<dbReference type="SUPFAM" id="SSF57701">
    <property type="entry name" value="Zn2/Cys6 DNA-binding domain"/>
    <property type="match status" value="1"/>
</dbReference>
<organism evidence="10 11">
    <name type="scientific">Pseudoneurospora amorphoporcata</name>
    <dbReference type="NCBI Taxonomy" id="241081"/>
    <lineage>
        <taxon>Eukaryota</taxon>
        <taxon>Fungi</taxon>
        <taxon>Dikarya</taxon>
        <taxon>Ascomycota</taxon>
        <taxon>Pezizomycotina</taxon>
        <taxon>Sordariomycetes</taxon>
        <taxon>Sordariomycetidae</taxon>
        <taxon>Sordariales</taxon>
        <taxon>Sordariaceae</taxon>
        <taxon>Pseudoneurospora</taxon>
    </lineage>
</organism>
<keyword evidence="5" id="KW-0238">DNA-binding</keyword>
<evidence type="ECO:0000256" key="1">
    <source>
        <dbReference type="ARBA" id="ARBA00004123"/>
    </source>
</evidence>
<accession>A0AAN6SEP6</accession>
<sequence length="821" mass="90369">MPRQHLTPNACLVCRKKRTKCDGQMPCRRCRSRGEECAYEDKKWRTKDHLRSEIERLRNEQRQGHAVIRALINDEQDWESFISRIRSDEPPEAIADWIRSMRNLYGPLQPTSSQSVGTFGRLDGGPPRLLSPSQPTASSLGSESSQLHRAASFGGIGSLTFAQARVPFDQPTPRSSFSSDLSPTTQFSFRDQACFLHAPQPLHPFSRRFSSPALPSLSLRRSSQPLVPGISNEPLPQTWTGITSDTQLVQRLLSMFFSAPCSLLCLIPQSSFMKAFREGDPRYCSEALVNAILGKACISYGTTSKIVSRITFGDAFLGEAKRLLAAEPNHVNIPSIQALAVVALAEISQGNDDEAWDLAWASVRAAIHFGRQTREPSFHVDPELATARALSYCGGFSLIHTLRLLTGRLDLNTGPFFMRLYEDSGETGEDEPQNRVERGFALHTQFLAELEHCPPLSRFVFAVTAAVHTFSSYNFSNAATAEELEDAYGKCLDARDAVCLDMGTTPDLLFAQFVTPPMLCFPLPDRPYLISLRIWYHYCLLALLRPFAKSTASLRDSGTTTPKLRDGAKPSEICQQSSEAIIFLTSTYQTRFSLGNPPELLPHMLFAAILYQLTLTLDPEHPSLIAIDGKPELPESPMLMSSQTSFVAHRNSSLVPPPPIPFTSHASSFPQPLSPVLKLEVRQASRRRASTISLSSTFDSCGNRRPSASLPSSTLTSHDPSERESSASDTQSDLLPLFTSEPADLVTIGSMQLASMQHLGAVEATRLLRSLGTIKDLAGSNMDLATLAEALPFTTDDFNTSTLYTGLGLQRTPVELQVTGP</sequence>
<reference evidence="10" key="1">
    <citation type="journal article" date="2023" name="Mol. Phylogenet. Evol.">
        <title>Genome-scale phylogeny and comparative genomics of the fungal order Sordariales.</title>
        <authorList>
            <person name="Hensen N."/>
            <person name="Bonometti L."/>
            <person name="Westerberg I."/>
            <person name="Brannstrom I.O."/>
            <person name="Guillou S."/>
            <person name="Cros-Aarteil S."/>
            <person name="Calhoun S."/>
            <person name="Haridas S."/>
            <person name="Kuo A."/>
            <person name="Mondo S."/>
            <person name="Pangilinan J."/>
            <person name="Riley R."/>
            <person name="LaButti K."/>
            <person name="Andreopoulos B."/>
            <person name="Lipzen A."/>
            <person name="Chen C."/>
            <person name="Yan M."/>
            <person name="Daum C."/>
            <person name="Ng V."/>
            <person name="Clum A."/>
            <person name="Steindorff A."/>
            <person name="Ohm R.A."/>
            <person name="Martin F."/>
            <person name="Silar P."/>
            <person name="Natvig D.O."/>
            <person name="Lalanne C."/>
            <person name="Gautier V."/>
            <person name="Ament-Velasquez S.L."/>
            <person name="Kruys A."/>
            <person name="Hutchinson M.I."/>
            <person name="Powell A.J."/>
            <person name="Barry K."/>
            <person name="Miller A.N."/>
            <person name="Grigoriev I.V."/>
            <person name="Debuchy R."/>
            <person name="Gladieux P."/>
            <person name="Hiltunen Thoren M."/>
            <person name="Johannesson H."/>
        </authorList>
    </citation>
    <scope>NUCLEOTIDE SEQUENCE</scope>
    <source>
        <strain evidence="10">CBS 626.80</strain>
    </source>
</reference>
<feature type="compositionally biased region" description="Polar residues" evidence="8">
    <location>
        <begin position="131"/>
        <end position="146"/>
    </location>
</feature>
<evidence type="ECO:0000256" key="7">
    <source>
        <dbReference type="ARBA" id="ARBA00023242"/>
    </source>
</evidence>
<dbReference type="Pfam" id="PF00172">
    <property type="entry name" value="Zn_clus"/>
    <property type="match status" value="1"/>
</dbReference>
<evidence type="ECO:0000313" key="10">
    <source>
        <dbReference type="EMBL" id="KAK3950869.1"/>
    </source>
</evidence>
<evidence type="ECO:0000256" key="5">
    <source>
        <dbReference type="ARBA" id="ARBA00023125"/>
    </source>
</evidence>
<evidence type="ECO:0000313" key="11">
    <source>
        <dbReference type="Proteomes" id="UP001303222"/>
    </source>
</evidence>
<keyword evidence="6" id="KW-0804">Transcription</keyword>
<dbReference type="InterPro" id="IPR036864">
    <property type="entry name" value="Zn2-C6_fun-type_DNA-bd_sf"/>
</dbReference>
<proteinExistence type="predicted"/>
<dbReference type="CDD" id="cd12148">
    <property type="entry name" value="fungal_TF_MHR"/>
    <property type="match status" value="1"/>
</dbReference>
<gene>
    <name evidence="10" type="ORF">QBC32DRAFT_375389</name>
</gene>
<keyword evidence="3" id="KW-0862">Zinc</keyword>
<comment type="caution">
    <text evidence="10">The sequence shown here is derived from an EMBL/GenBank/DDBJ whole genome shotgun (WGS) entry which is preliminary data.</text>
</comment>
<keyword evidence="7" id="KW-0539">Nucleus</keyword>
<evidence type="ECO:0000256" key="2">
    <source>
        <dbReference type="ARBA" id="ARBA00022723"/>
    </source>
</evidence>
<evidence type="ECO:0000259" key="9">
    <source>
        <dbReference type="PROSITE" id="PS50048"/>
    </source>
</evidence>
<name>A0AAN6SEP6_9PEZI</name>
<dbReference type="InterPro" id="IPR051615">
    <property type="entry name" value="Transcr_Regulatory_Elem"/>
</dbReference>
<dbReference type="AlphaFoldDB" id="A0AAN6SEP6"/>
<dbReference type="CDD" id="cd00067">
    <property type="entry name" value="GAL4"/>
    <property type="match status" value="1"/>
</dbReference>
<dbReference type="GO" id="GO:0005634">
    <property type="term" value="C:nucleus"/>
    <property type="evidence" value="ECO:0007669"/>
    <property type="project" value="UniProtKB-SubCell"/>
</dbReference>
<protein>
    <recommendedName>
        <fullName evidence="9">Zn(2)-C6 fungal-type domain-containing protein</fullName>
    </recommendedName>
</protein>
<dbReference type="GO" id="GO:0003677">
    <property type="term" value="F:DNA binding"/>
    <property type="evidence" value="ECO:0007669"/>
    <property type="project" value="UniProtKB-KW"/>
</dbReference>
<dbReference type="SMART" id="SM00066">
    <property type="entry name" value="GAL4"/>
    <property type="match status" value="1"/>
</dbReference>
<dbReference type="Gene3D" id="4.10.240.10">
    <property type="entry name" value="Zn(2)-C6 fungal-type DNA-binding domain"/>
    <property type="match status" value="1"/>
</dbReference>
<dbReference type="GO" id="GO:0000981">
    <property type="term" value="F:DNA-binding transcription factor activity, RNA polymerase II-specific"/>
    <property type="evidence" value="ECO:0007669"/>
    <property type="project" value="InterPro"/>
</dbReference>
<feature type="domain" description="Zn(2)-C6 fungal-type" evidence="9">
    <location>
        <begin position="10"/>
        <end position="39"/>
    </location>
</feature>
<dbReference type="InterPro" id="IPR001138">
    <property type="entry name" value="Zn2Cys6_DnaBD"/>
</dbReference>
<feature type="compositionally biased region" description="Low complexity" evidence="8">
    <location>
        <begin position="704"/>
        <end position="717"/>
    </location>
</feature>
<dbReference type="GO" id="GO:0008270">
    <property type="term" value="F:zinc ion binding"/>
    <property type="evidence" value="ECO:0007669"/>
    <property type="project" value="InterPro"/>
</dbReference>
<dbReference type="PANTHER" id="PTHR31313">
    <property type="entry name" value="TY1 ENHANCER ACTIVATOR"/>
    <property type="match status" value="1"/>
</dbReference>
<evidence type="ECO:0000256" key="3">
    <source>
        <dbReference type="ARBA" id="ARBA00022833"/>
    </source>
</evidence>
<keyword evidence="2" id="KW-0479">Metal-binding</keyword>
<evidence type="ECO:0000256" key="4">
    <source>
        <dbReference type="ARBA" id="ARBA00023015"/>
    </source>
</evidence>
<evidence type="ECO:0000256" key="8">
    <source>
        <dbReference type="SAM" id="MobiDB-lite"/>
    </source>
</evidence>
<dbReference type="PROSITE" id="PS00463">
    <property type="entry name" value="ZN2_CY6_FUNGAL_1"/>
    <property type="match status" value="1"/>
</dbReference>
<comment type="subcellular location">
    <subcellularLocation>
        <location evidence="1">Nucleus</location>
    </subcellularLocation>
</comment>
<dbReference type="EMBL" id="MU859164">
    <property type="protein sequence ID" value="KAK3950869.1"/>
    <property type="molecule type" value="Genomic_DNA"/>
</dbReference>
<dbReference type="PROSITE" id="PS50048">
    <property type="entry name" value="ZN2_CY6_FUNGAL_2"/>
    <property type="match status" value="1"/>
</dbReference>